<evidence type="ECO:0000259" key="9">
    <source>
        <dbReference type="SMART" id="SM00829"/>
    </source>
</evidence>
<comment type="similarity">
    <text evidence="2 8">Belongs to the zinc-containing alcohol dehydrogenase family.</text>
</comment>
<dbReference type="EC" id="1.1.1.1" evidence="3"/>
<dbReference type="InterPro" id="IPR013154">
    <property type="entry name" value="ADH-like_N"/>
</dbReference>
<evidence type="ECO:0000313" key="11">
    <source>
        <dbReference type="WBParaSite" id="ACRNAN_scaffold6958.g14384.t1"/>
    </source>
</evidence>
<dbReference type="InterPro" id="IPR020843">
    <property type="entry name" value="ER"/>
</dbReference>
<evidence type="ECO:0000256" key="8">
    <source>
        <dbReference type="RuleBase" id="RU361277"/>
    </source>
</evidence>
<reference evidence="11" key="1">
    <citation type="submission" date="2022-11" db="UniProtKB">
        <authorList>
            <consortium name="WormBaseParasite"/>
        </authorList>
    </citation>
    <scope>IDENTIFICATION</scope>
</reference>
<dbReference type="WBParaSite" id="ACRNAN_scaffold6958.g14384.t1">
    <property type="protein sequence ID" value="ACRNAN_scaffold6958.g14384.t1"/>
    <property type="gene ID" value="ACRNAN_scaffold6958.g14384"/>
</dbReference>
<dbReference type="PANTHER" id="PTHR42940:SF3">
    <property type="entry name" value="ALCOHOL DEHYDROGENASE 1-RELATED"/>
    <property type="match status" value="1"/>
</dbReference>
<comment type="cofactor">
    <cofactor evidence="1 8">
        <name>Zn(2+)</name>
        <dbReference type="ChEBI" id="CHEBI:29105"/>
    </cofactor>
</comment>
<dbReference type="GO" id="GO:0005737">
    <property type="term" value="C:cytoplasm"/>
    <property type="evidence" value="ECO:0007669"/>
    <property type="project" value="TreeGrafter"/>
</dbReference>
<dbReference type="GO" id="GO:0008270">
    <property type="term" value="F:zinc ion binding"/>
    <property type="evidence" value="ECO:0007669"/>
    <property type="project" value="InterPro"/>
</dbReference>
<keyword evidence="6" id="KW-0560">Oxidoreductase</keyword>
<dbReference type="Proteomes" id="UP000887540">
    <property type="component" value="Unplaced"/>
</dbReference>
<evidence type="ECO:0000256" key="3">
    <source>
        <dbReference type="ARBA" id="ARBA00013190"/>
    </source>
</evidence>
<keyword evidence="5 8" id="KW-0862">Zinc</keyword>
<dbReference type="Pfam" id="PF08240">
    <property type="entry name" value="ADH_N"/>
    <property type="match status" value="1"/>
</dbReference>
<organism evidence="10 11">
    <name type="scientific">Acrobeloides nanus</name>
    <dbReference type="NCBI Taxonomy" id="290746"/>
    <lineage>
        <taxon>Eukaryota</taxon>
        <taxon>Metazoa</taxon>
        <taxon>Ecdysozoa</taxon>
        <taxon>Nematoda</taxon>
        <taxon>Chromadorea</taxon>
        <taxon>Rhabditida</taxon>
        <taxon>Tylenchina</taxon>
        <taxon>Cephalobomorpha</taxon>
        <taxon>Cephaloboidea</taxon>
        <taxon>Cephalobidae</taxon>
        <taxon>Acrobeloides</taxon>
    </lineage>
</organism>
<keyword evidence="4 8" id="KW-0479">Metal-binding</keyword>
<dbReference type="GO" id="GO:0004022">
    <property type="term" value="F:alcohol dehydrogenase (NAD+) activity"/>
    <property type="evidence" value="ECO:0007669"/>
    <property type="project" value="UniProtKB-EC"/>
</dbReference>
<keyword evidence="10" id="KW-1185">Reference proteome</keyword>
<dbReference type="SUPFAM" id="SSF50129">
    <property type="entry name" value="GroES-like"/>
    <property type="match status" value="1"/>
</dbReference>
<dbReference type="InterPro" id="IPR002328">
    <property type="entry name" value="ADH_Zn_CS"/>
</dbReference>
<sequence length="300" mass="32908">MVASVVTVPKTQKAQVTREFGLNPKFEEIPVPEPKDDELLVHVIYSGVCHTDVGVVKNEYRALGLSLPIIAGHEGAGIVVKIGKSVTGFKEGDRVGCAYLHRTCNTCEHCKQQGNEAFCYSAEYLANHRNWGTFQQYVAVQAFQAHLIPEKLDMAKAAPILCAGVTVYRSLKETGARPGQFVSITGAGGGLGSLALQYAKALGFRPIAIDFGDTKREYCLKQGAEFFVDAKNQDVVQEVRRVTDGKGPHAVVNIAPAIKPIEDAIKHVPSQRKNRFGYFAINSVNKCQDGRLCQMYKFIY</sequence>
<dbReference type="FunFam" id="3.40.50.720:FF:000039">
    <property type="entry name" value="Alcohol dehydrogenase AdhP"/>
    <property type="match status" value="1"/>
</dbReference>
<dbReference type="InterPro" id="IPR036291">
    <property type="entry name" value="NAD(P)-bd_dom_sf"/>
</dbReference>
<dbReference type="Gene3D" id="3.40.50.720">
    <property type="entry name" value="NAD(P)-binding Rossmann-like Domain"/>
    <property type="match status" value="1"/>
</dbReference>
<accession>A0A914EBZ3</accession>
<evidence type="ECO:0000313" key="10">
    <source>
        <dbReference type="Proteomes" id="UP000887540"/>
    </source>
</evidence>
<evidence type="ECO:0000256" key="5">
    <source>
        <dbReference type="ARBA" id="ARBA00022833"/>
    </source>
</evidence>
<feature type="domain" description="Enoyl reductase (ER)" evidence="9">
    <location>
        <begin position="21"/>
        <end position="274"/>
    </location>
</feature>
<keyword evidence="7" id="KW-0520">NAD</keyword>
<dbReference type="InterPro" id="IPR013149">
    <property type="entry name" value="ADH-like_C"/>
</dbReference>
<dbReference type="Gene3D" id="3.90.180.10">
    <property type="entry name" value="Medium-chain alcohol dehydrogenases, catalytic domain"/>
    <property type="match status" value="1"/>
</dbReference>
<name>A0A914EBZ3_9BILA</name>
<proteinExistence type="inferred from homology"/>
<dbReference type="Pfam" id="PF00107">
    <property type="entry name" value="ADH_zinc_N"/>
    <property type="match status" value="1"/>
</dbReference>
<evidence type="ECO:0000256" key="2">
    <source>
        <dbReference type="ARBA" id="ARBA00008072"/>
    </source>
</evidence>
<dbReference type="AlphaFoldDB" id="A0A914EBZ3"/>
<dbReference type="SMART" id="SM00829">
    <property type="entry name" value="PKS_ER"/>
    <property type="match status" value="1"/>
</dbReference>
<dbReference type="SUPFAM" id="SSF51735">
    <property type="entry name" value="NAD(P)-binding Rossmann-fold domains"/>
    <property type="match status" value="1"/>
</dbReference>
<evidence type="ECO:0000256" key="6">
    <source>
        <dbReference type="ARBA" id="ARBA00023002"/>
    </source>
</evidence>
<evidence type="ECO:0000256" key="1">
    <source>
        <dbReference type="ARBA" id="ARBA00001947"/>
    </source>
</evidence>
<dbReference type="PANTHER" id="PTHR42940">
    <property type="entry name" value="ALCOHOL DEHYDROGENASE 1-RELATED"/>
    <property type="match status" value="1"/>
</dbReference>
<dbReference type="PROSITE" id="PS00059">
    <property type="entry name" value="ADH_ZINC"/>
    <property type="match status" value="1"/>
</dbReference>
<evidence type="ECO:0000256" key="4">
    <source>
        <dbReference type="ARBA" id="ARBA00022723"/>
    </source>
</evidence>
<protein>
    <recommendedName>
        <fullName evidence="3">alcohol dehydrogenase</fullName>
        <ecNumber evidence="3">1.1.1.1</ecNumber>
    </recommendedName>
</protein>
<dbReference type="InterPro" id="IPR011032">
    <property type="entry name" value="GroES-like_sf"/>
</dbReference>
<evidence type="ECO:0000256" key="7">
    <source>
        <dbReference type="ARBA" id="ARBA00023027"/>
    </source>
</evidence>